<reference evidence="3 4" key="1">
    <citation type="submission" date="2024-01" db="EMBL/GenBank/DDBJ databases">
        <title>A draft genome for a cacao thread blight-causing isolate of Paramarasmius palmivorus.</title>
        <authorList>
            <person name="Baruah I.K."/>
            <person name="Bukari Y."/>
            <person name="Amoako-Attah I."/>
            <person name="Meinhardt L.W."/>
            <person name="Bailey B.A."/>
            <person name="Cohen S.P."/>
        </authorList>
    </citation>
    <scope>NUCLEOTIDE SEQUENCE [LARGE SCALE GENOMIC DNA]</scope>
    <source>
        <strain evidence="3 4">GH-12</strain>
    </source>
</reference>
<feature type="region of interest" description="Disordered" evidence="1">
    <location>
        <begin position="143"/>
        <end position="252"/>
    </location>
</feature>
<organism evidence="3 4">
    <name type="scientific">Paramarasmius palmivorus</name>
    <dbReference type="NCBI Taxonomy" id="297713"/>
    <lineage>
        <taxon>Eukaryota</taxon>
        <taxon>Fungi</taxon>
        <taxon>Dikarya</taxon>
        <taxon>Basidiomycota</taxon>
        <taxon>Agaricomycotina</taxon>
        <taxon>Agaricomycetes</taxon>
        <taxon>Agaricomycetidae</taxon>
        <taxon>Agaricales</taxon>
        <taxon>Marasmiineae</taxon>
        <taxon>Marasmiaceae</taxon>
        <taxon>Paramarasmius</taxon>
    </lineage>
</organism>
<feature type="compositionally biased region" description="Low complexity" evidence="1">
    <location>
        <begin position="324"/>
        <end position="334"/>
    </location>
</feature>
<feature type="chain" id="PRO_5043799335" evidence="2">
    <location>
        <begin position="25"/>
        <end position="403"/>
    </location>
</feature>
<evidence type="ECO:0000313" key="4">
    <source>
        <dbReference type="Proteomes" id="UP001383192"/>
    </source>
</evidence>
<name>A0AAW0BNT5_9AGAR</name>
<feature type="compositionally biased region" description="Pro residues" evidence="1">
    <location>
        <begin position="211"/>
        <end position="227"/>
    </location>
</feature>
<evidence type="ECO:0000256" key="1">
    <source>
        <dbReference type="SAM" id="MobiDB-lite"/>
    </source>
</evidence>
<feature type="signal peptide" evidence="2">
    <location>
        <begin position="1"/>
        <end position="24"/>
    </location>
</feature>
<protein>
    <submittedName>
        <fullName evidence="3">Uncharacterized protein</fullName>
    </submittedName>
</protein>
<gene>
    <name evidence="3" type="ORF">VNI00_014949</name>
</gene>
<comment type="caution">
    <text evidence="3">The sequence shown here is derived from an EMBL/GenBank/DDBJ whole genome shotgun (WGS) entry which is preliminary data.</text>
</comment>
<feature type="region of interest" description="Disordered" evidence="1">
    <location>
        <begin position="266"/>
        <end position="403"/>
    </location>
</feature>
<feature type="compositionally biased region" description="Low complexity" evidence="1">
    <location>
        <begin position="38"/>
        <end position="54"/>
    </location>
</feature>
<evidence type="ECO:0000256" key="2">
    <source>
        <dbReference type="SAM" id="SignalP"/>
    </source>
</evidence>
<keyword evidence="4" id="KW-1185">Reference proteome</keyword>
<feature type="compositionally biased region" description="Acidic residues" evidence="1">
    <location>
        <begin position="381"/>
        <end position="397"/>
    </location>
</feature>
<dbReference type="EMBL" id="JAYKXP010000090">
    <property type="protein sequence ID" value="KAK7028134.1"/>
    <property type="molecule type" value="Genomic_DNA"/>
</dbReference>
<keyword evidence="2" id="KW-0732">Signal</keyword>
<accession>A0AAW0BNT5</accession>
<dbReference type="AlphaFoldDB" id="A0AAW0BNT5"/>
<feature type="compositionally biased region" description="Pro residues" evidence="1">
    <location>
        <begin position="335"/>
        <end position="354"/>
    </location>
</feature>
<feature type="compositionally biased region" description="Low complexity" evidence="1">
    <location>
        <begin position="228"/>
        <end position="238"/>
    </location>
</feature>
<proteinExistence type="predicted"/>
<sequence length="403" mass="40466">MKIPSSSSLIFATLAVSSSSTSLAAPTGEPSQANGELSSSSSARHIASRRASIAMPRAEVEPEGDQVANAEGLLDDLGLGKLLAPVLSPVCKLSLGKTVGGLPIVGPIAQPVVQPVDWYRTRSHQIALQEGATSASAASAPQGAAAWSVDGDSSSVVSPSGSPNTPAMTSDSSSSDPSSPPPSRRDLPVTSPVSPPSNTPAVKPLQSPVPSVHPPAPPIPPVSPPTNSPINSPSNPQAPFTPPANPPGAAGVEAPVKCINLLTPRLLNGAPSTPASPPSLPVTPPAPVQKNRRGVPLNPAKIPKRAAEKVGVVGGTSGDQGAGKSPSDDSSSPEVPQPPVQPPVKPPVQPPKPLRPALRDGRGGSFSTDTSAPGDDKADFDGDSGEDENDADEDYDSSSDGSS</sequence>
<evidence type="ECO:0000313" key="3">
    <source>
        <dbReference type="EMBL" id="KAK7028134.1"/>
    </source>
</evidence>
<dbReference type="Proteomes" id="UP001383192">
    <property type="component" value="Unassembled WGS sequence"/>
</dbReference>
<feature type="compositionally biased region" description="Pro residues" evidence="1">
    <location>
        <begin position="274"/>
        <end position="287"/>
    </location>
</feature>
<feature type="compositionally biased region" description="Low complexity" evidence="1">
    <location>
        <begin position="143"/>
        <end position="163"/>
    </location>
</feature>
<feature type="region of interest" description="Disordered" evidence="1">
    <location>
        <begin position="21"/>
        <end position="66"/>
    </location>
</feature>
<feature type="compositionally biased region" description="Gly residues" evidence="1">
    <location>
        <begin position="312"/>
        <end position="321"/>
    </location>
</feature>